<dbReference type="PROSITE" id="PS51476">
    <property type="entry name" value="PROTEASOME_BETA_2"/>
    <property type="match status" value="1"/>
</dbReference>
<dbReference type="GO" id="GO:0005737">
    <property type="term" value="C:cytoplasm"/>
    <property type="evidence" value="ECO:0007669"/>
    <property type="project" value="UniProtKB-SubCell"/>
</dbReference>
<dbReference type="SUPFAM" id="SSF56235">
    <property type="entry name" value="N-terminal nucleophile aminohydrolases (Ntn hydrolases)"/>
    <property type="match status" value="1"/>
</dbReference>
<dbReference type="EMBL" id="CM000608">
    <property type="protein sequence ID" value="EEC49454.1"/>
    <property type="molecule type" value="Genomic_DNA"/>
</dbReference>
<dbReference type="GO" id="GO:0010498">
    <property type="term" value="P:proteasomal protein catabolic process"/>
    <property type="evidence" value="ECO:0007669"/>
    <property type="project" value="InterPro"/>
</dbReference>
<reference evidence="6" key="2">
    <citation type="submission" date="2008-08" db="EMBL/GenBank/DDBJ databases">
        <authorList>
            <consortium name="Diatom Consortium"/>
            <person name="Grigoriev I."/>
            <person name="Grimwood J."/>
            <person name="Kuo A."/>
            <person name="Otillar R.P."/>
            <person name="Salamov A."/>
            <person name="Detter J.C."/>
            <person name="Lindquist E."/>
            <person name="Shapiro H."/>
            <person name="Lucas S."/>
            <person name="Glavina del Rio T."/>
            <person name="Pitluck S."/>
            <person name="Rokhsar D."/>
            <person name="Bowler C."/>
        </authorList>
    </citation>
    <scope>GENOME REANNOTATION</scope>
    <source>
        <strain evidence="6">CCAP 1055/1</strain>
    </source>
</reference>
<dbReference type="CDD" id="cd03758">
    <property type="entry name" value="proteasome_beta_type_2"/>
    <property type="match status" value="1"/>
</dbReference>
<dbReference type="Proteomes" id="UP000000759">
    <property type="component" value="Chromosome 5"/>
</dbReference>
<dbReference type="Gene3D" id="3.60.20.10">
    <property type="entry name" value="Glutamine Phosphoribosylpyrophosphate, subunit 1, domain 1"/>
    <property type="match status" value="1"/>
</dbReference>
<gene>
    <name evidence="5" type="ORF">PHATRDRAFT_19341</name>
</gene>
<evidence type="ECO:0000313" key="5">
    <source>
        <dbReference type="EMBL" id="EEC49454.1"/>
    </source>
</evidence>
<comment type="subcellular location">
    <subcellularLocation>
        <location evidence="4">Cytoplasm</location>
    </subcellularLocation>
    <subcellularLocation>
        <location evidence="4">Nucleus</location>
    </subcellularLocation>
</comment>
<keyword evidence="1 4" id="KW-0963">Cytoplasm</keyword>
<comment type="function">
    <text evidence="4">Component of the proteasome, a multicatalytic proteinase complex which is characterized by its ability to cleave peptides with Arg, Phe, Tyr, Leu, and Glu adjacent to the leaving group at neutral or slightly basic pH. The proteasome has an ATP-dependent proteolytic activity.</text>
</comment>
<dbReference type="STRING" id="556484.B7FVS5"/>
<evidence type="ECO:0000256" key="2">
    <source>
        <dbReference type="ARBA" id="ARBA00022942"/>
    </source>
</evidence>
<dbReference type="HOGENOM" id="CLU_035750_12_1_1"/>
<evidence type="ECO:0000256" key="1">
    <source>
        <dbReference type="ARBA" id="ARBA00022490"/>
    </source>
</evidence>
<dbReference type="RefSeq" id="XP_002178756.1">
    <property type="nucleotide sequence ID" value="XM_002178720.1"/>
</dbReference>
<proteinExistence type="inferred from homology"/>
<evidence type="ECO:0000256" key="3">
    <source>
        <dbReference type="ARBA" id="ARBA00023242"/>
    </source>
</evidence>
<sequence length="199" mass="22026">MDTVFGVQYEGGVILAADQSNARSILLYQTNLDKVKELTSHSAMGVSGPNCDMVNFCEFVAKNIKLYELSNDIKLSTHAQANFARGELATALRKGPFQVNTLLGGFDNKVGASLYYLDYMAALQKVNYGSQGYASNFCLSIMDKEYRDDLNEADAVKIVEQCIHELHTRFLISQKNFIIKVVDKDGVRLYSQGADPADS</sequence>
<dbReference type="KEGG" id="pti:PHATRDRAFT_19341"/>
<dbReference type="PANTHER" id="PTHR32194:SF2">
    <property type="entry name" value="PROTEASOME SUBUNIT BETA TYPE-1"/>
    <property type="match status" value="1"/>
</dbReference>
<dbReference type="InterPro" id="IPR001353">
    <property type="entry name" value="Proteasome_sua/b"/>
</dbReference>
<accession>B7FVS5</accession>
<evidence type="ECO:0000313" key="6">
    <source>
        <dbReference type="Proteomes" id="UP000000759"/>
    </source>
</evidence>
<comment type="similarity">
    <text evidence="4">Belongs to the peptidase T1B family.</text>
</comment>
<keyword evidence="3 4" id="KW-0539">Nucleus</keyword>
<organism evidence="5 6">
    <name type="scientific">Phaeodactylum tricornutum (strain CCAP 1055/1)</name>
    <dbReference type="NCBI Taxonomy" id="556484"/>
    <lineage>
        <taxon>Eukaryota</taxon>
        <taxon>Sar</taxon>
        <taxon>Stramenopiles</taxon>
        <taxon>Ochrophyta</taxon>
        <taxon>Bacillariophyta</taxon>
        <taxon>Bacillariophyceae</taxon>
        <taxon>Bacillariophycidae</taxon>
        <taxon>Naviculales</taxon>
        <taxon>Phaeodactylaceae</taxon>
        <taxon>Phaeodactylum</taxon>
    </lineage>
</organism>
<dbReference type="PaxDb" id="2850-Phatr19341"/>
<dbReference type="AlphaFoldDB" id="B7FVS5"/>
<dbReference type="InterPro" id="IPR023333">
    <property type="entry name" value="Proteasome_suB-type"/>
</dbReference>
<dbReference type="PANTHER" id="PTHR32194">
    <property type="entry name" value="METALLOPROTEASE TLDD"/>
    <property type="match status" value="1"/>
</dbReference>
<keyword evidence="6" id="KW-1185">Reference proteome</keyword>
<dbReference type="GeneID" id="7199771"/>
<dbReference type="eggNOG" id="KOG0177">
    <property type="taxonomic scope" value="Eukaryota"/>
</dbReference>
<reference evidence="5 6" key="1">
    <citation type="journal article" date="2008" name="Nature">
        <title>The Phaeodactylum genome reveals the evolutionary history of diatom genomes.</title>
        <authorList>
            <person name="Bowler C."/>
            <person name="Allen A.E."/>
            <person name="Badger J.H."/>
            <person name="Grimwood J."/>
            <person name="Jabbari K."/>
            <person name="Kuo A."/>
            <person name="Maheswari U."/>
            <person name="Martens C."/>
            <person name="Maumus F."/>
            <person name="Otillar R.P."/>
            <person name="Rayko E."/>
            <person name="Salamov A."/>
            <person name="Vandepoele K."/>
            <person name="Beszteri B."/>
            <person name="Gruber A."/>
            <person name="Heijde M."/>
            <person name="Katinka M."/>
            <person name="Mock T."/>
            <person name="Valentin K."/>
            <person name="Verret F."/>
            <person name="Berges J.A."/>
            <person name="Brownlee C."/>
            <person name="Cadoret J.P."/>
            <person name="Chiovitti A."/>
            <person name="Choi C.J."/>
            <person name="Coesel S."/>
            <person name="De Martino A."/>
            <person name="Detter J.C."/>
            <person name="Durkin C."/>
            <person name="Falciatore A."/>
            <person name="Fournet J."/>
            <person name="Haruta M."/>
            <person name="Huysman M.J."/>
            <person name="Jenkins B.D."/>
            <person name="Jiroutova K."/>
            <person name="Jorgensen R.E."/>
            <person name="Joubert Y."/>
            <person name="Kaplan A."/>
            <person name="Kroger N."/>
            <person name="Kroth P.G."/>
            <person name="La Roche J."/>
            <person name="Lindquist E."/>
            <person name="Lommer M."/>
            <person name="Martin-Jezequel V."/>
            <person name="Lopez P.J."/>
            <person name="Lucas S."/>
            <person name="Mangogna M."/>
            <person name="McGinnis K."/>
            <person name="Medlin L.K."/>
            <person name="Montsant A."/>
            <person name="Oudot-Le Secq M.P."/>
            <person name="Napoli C."/>
            <person name="Obornik M."/>
            <person name="Parker M.S."/>
            <person name="Petit J.L."/>
            <person name="Porcel B.M."/>
            <person name="Poulsen N."/>
            <person name="Robison M."/>
            <person name="Rychlewski L."/>
            <person name="Rynearson T.A."/>
            <person name="Schmutz J."/>
            <person name="Shapiro H."/>
            <person name="Siaut M."/>
            <person name="Stanley M."/>
            <person name="Sussman M.R."/>
            <person name="Taylor A.R."/>
            <person name="Vardi A."/>
            <person name="von Dassow P."/>
            <person name="Vyverman W."/>
            <person name="Willis A."/>
            <person name="Wyrwicz L.S."/>
            <person name="Rokhsar D.S."/>
            <person name="Weissenbach J."/>
            <person name="Armbrust E.V."/>
            <person name="Green B.R."/>
            <person name="Van de Peer Y."/>
            <person name="Grigoriev I.V."/>
        </authorList>
    </citation>
    <scope>NUCLEOTIDE SEQUENCE [LARGE SCALE GENOMIC DNA]</scope>
    <source>
        <strain evidence="5 6">CCAP 1055/1</strain>
    </source>
</reference>
<dbReference type="OrthoDB" id="268428at2759"/>
<dbReference type="InterPro" id="IPR035206">
    <property type="entry name" value="Proteasome_beta2"/>
</dbReference>
<comment type="subunit">
    <text evidence="4">Component of the proteasome complex.</text>
</comment>
<evidence type="ECO:0000256" key="4">
    <source>
        <dbReference type="RuleBase" id="RU004203"/>
    </source>
</evidence>
<name>B7FVS5_PHATC</name>
<dbReference type="FunCoup" id="B7FVS5">
    <property type="interactions" value="308"/>
</dbReference>
<dbReference type="OMA" id="MKRDHDK"/>
<dbReference type="GO" id="GO:0005839">
    <property type="term" value="C:proteasome core complex"/>
    <property type="evidence" value="ECO:0007669"/>
    <property type="project" value="InterPro"/>
</dbReference>
<dbReference type="InterPro" id="IPR029055">
    <property type="entry name" value="Ntn_hydrolases_N"/>
</dbReference>
<protein>
    <recommendedName>
        <fullName evidence="4">Proteasome subunit beta</fullName>
    </recommendedName>
</protein>
<dbReference type="InParanoid" id="B7FVS5"/>
<keyword evidence="2 4" id="KW-0647">Proteasome</keyword>
<dbReference type="GO" id="GO:0005634">
    <property type="term" value="C:nucleus"/>
    <property type="evidence" value="ECO:0007669"/>
    <property type="project" value="UniProtKB-SubCell"/>
</dbReference>
<dbReference type="Pfam" id="PF00227">
    <property type="entry name" value="Proteasome"/>
    <property type="match status" value="1"/>
</dbReference>